<dbReference type="AlphaFoldDB" id="A0A1Y1V768"/>
<protein>
    <recommendedName>
        <fullName evidence="3">F-box domain-containing protein</fullName>
    </recommendedName>
</protein>
<name>A0A1Y1V768_9FUNG</name>
<accession>A0A1Y1V768</accession>
<sequence>MSGSLNTHEILTQLFLNSDKSILYNSLTVSKKWNDILSKEYFWKQYYERNFLKSNSLNKLRKQMPNHTYKNLCKYKMANKNQLVSNFYNKESFLICNLNNIRNLDETEPACVKQDCMVWFDKENLSLKYLEFNNPEEIREFPVGSNIIMVDIIDNLIVCINVDYRITIFSRIRKHNQWHINLINEPEHENGELFIINSCILDNLITLSFFELIHQEEADEENEDTEHQGDFKIIVWDLNLLSKAINSEDITEDKFYDVKIKNIQIPITFNPVVVHNCAYQVYNEKTGELVNRYYILSSTADDGIISVFMYDDDLQGQEIRNFFYDLEDDVLLWASIHADGTILAIGKKEIEIFSINDDQMDQHRKISSDIFESFNLYDIILTPELLYIIMFVQGQNEEEEQVEPRVRFAVLDISNDIDGISIKNQNCITKEEQSIKSNEEEINISEQSLNSNNEITNSGEEVVDTTTNVLETSIESKTKEEKINIPTKNKIIVTEWSKQEVCFNKFVETGIVHYEPKLKQVFFTPFSNCFCKK</sequence>
<dbReference type="Gene3D" id="1.20.1280.50">
    <property type="match status" value="1"/>
</dbReference>
<evidence type="ECO:0000313" key="1">
    <source>
        <dbReference type="EMBL" id="ORX48947.1"/>
    </source>
</evidence>
<evidence type="ECO:0000313" key="2">
    <source>
        <dbReference type="Proteomes" id="UP000193719"/>
    </source>
</evidence>
<reference evidence="1 2" key="2">
    <citation type="submission" date="2016-08" db="EMBL/GenBank/DDBJ databases">
        <title>Pervasive Adenine N6-methylation of Active Genes in Fungi.</title>
        <authorList>
            <consortium name="DOE Joint Genome Institute"/>
            <person name="Mondo S.J."/>
            <person name="Dannebaum R.O."/>
            <person name="Kuo R.C."/>
            <person name="Labutti K."/>
            <person name="Haridas S."/>
            <person name="Kuo A."/>
            <person name="Salamov A."/>
            <person name="Ahrendt S.R."/>
            <person name="Lipzen A."/>
            <person name="Sullivan W."/>
            <person name="Andreopoulos W.B."/>
            <person name="Clum A."/>
            <person name="Lindquist E."/>
            <person name="Daum C."/>
            <person name="Ramamoorthy G.K."/>
            <person name="Gryganskyi A."/>
            <person name="Culley D."/>
            <person name="Magnuson J.K."/>
            <person name="James T.Y."/>
            <person name="O'Malley M.A."/>
            <person name="Stajich J.E."/>
            <person name="Spatafora J.W."/>
            <person name="Visel A."/>
            <person name="Grigoriev I.V."/>
        </authorList>
    </citation>
    <scope>NUCLEOTIDE SEQUENCE [LARGE SCALE GENOMIC DNA]</scope>
    <source>
        <strain evidence="2">finn</strain>
    </source>
</reference>
<keyword evidence="2" id="KW-1185">Reference proteome</keyword>
<evidence type="ECO:0008006" key="3">
    <source>
        <dbReference type="Google" id="ProtNLM"/>
    </source>
</evidence>
<comment type="caution">
    <text evidence="1">The sequence shown here is derived from an EMBL/GenBank/DDBJ whole genome shotgun (WGS) entry which is preliminary data.</text>
</comment>
<proteinExistence type="predicted"/>
<gene>
    <name evidence="1" type="ORF">BCR36DRAFT_354056</name>
</gene>
<reference evidence="1 2" key="1">
    <citation type="submission" date="2016-08" db="EMBL/GenBank/DDBJ databases">
        <title>Genomes of anaerobic fungi encode conserved fungal cellulosomes for biomass hydrolysis.</title>
        <authorList>
            <consortium name="DOE Joint Genome Institute"/>
            <person name="Haitjema C.H."/>
            <person name="Gilmore S.P."/>
            <person name="Henske J.K."/>
            <person name="Solomon K.V."/>
            <person name="De Groot R."/>
            <person name="Kuo A."/>
            <person name="Mondo S.J."/>
            <person name="Salamov A.A."/>
            <person name="Labutti K."/>
            <person name="Zhao Z."/>
            <person name="Chiniquy J."/>
            <person name="Barry K."/>
            <person name="Brewer H.M."/>
            <person name="Purvine S.O."/>
            <person name="Wright A.T."/>
            <person name="Boxma B."/>
            <person name="Van Alen T."/>
            <person name="Hackstein J.H."/>
            <person name="Baker S.E."/>
            <person name="Grigoriev I.V."/>
            <person name="O'Malley M.A."/>
        </authorList>
    </citation>
    <scope>NUCLEOTIDE SEQUENCE [LARGE SCALE GENOMIC DNA]</scope>
    <source>
        <strain evidence="2">finn</strain>
    </source>
</reference>
<dbReference type="Proteomes" id="UP000193719">
    <property type="component" value="Unassembled WGS sequence"/>
</dbReference>
<organism evidence="1 2">
    <name type="scientific">Piromyces finnis</name>
    <dbReference type="NCBI Taxonomy" id="1754191"/>
    <lineage>
        <taxon>Eukaryota</taxon>
        <taxon>Fungi</taxon>
        <taxon>Fungi incertae sedis</taxon>
        <taxon>Chytridiomycota</taxon>
        <taxon>Chytridiomycota incertae sedis</taxon>
        <taxon>Neocallimastigomycetes</taxon>
        <taxon>Neocallimastigales</taxon>
        <taxon>Neocallimastigaceae</taxon>
        <taxon>Piromyces</taxon>
    </lineage>
</organism>
<dbReference type="EMBL" id="MCFH01000025">
    <property type="protein sequence ID" value="ORX48947.1"/>
    <property type="molecule type" value="Genomic_DNA"/>
</dbReference>
<dbReference type="OrthoDB" id="2135312at2759"/>